<evidence type="ECO:0000256" key="1">
    <source>
        <dbReference type="ARBA" id="ARBA00004141"/>
    </source>
</evidence>
<evidence type="ECO:0000259" key="7">
    <source>
        <dbReference type="PROSITE" id="PS50850"/>
    </source>
</evidence>
<feature type="domain" description="Major facilitator superfamily (MFS) profile" evidence="7">
    <location>
        <begin position="29"/>
        <end position="442"/>
    </location>
</feature>
<keyword evidence="5 6" id="KW-0472">Membrane</keyword>
<evidence type="ECO:0000256" key="4">
    <source>
        <dbReference type="ARBA" id="ARBA00022989"/>
    </source>
</evidence>
<dbReference type="InterPro" id="IPR036259">
    <property type="entry name" value="MFS_trans_sf"/>
</dbReference>
<comment type="subcellular location">
    <subcellularLocation>
        <location evidence="1">Membrane</location>
        <topology evidence="1">Multi-pass membrane protein</topology>
    </subcellularLocation>
</comment>
<dbReference type="PANTHER" id="PTHR43791">
    <property type="entry name" value="PERMEASE-RELATED"/>
    <property type="match status" value="1"/>
</dbReference>
<dbReference type="InterPro" id="IPR011701">
    <property type="entry name" value="MFS"/>
</dbReference>
<accession>A0A9N9F4C8</accession>
<sequence>MSKEKGKLVDRGGGPEEERRLLKKMDIRLIPLVTLLYVLSFLDRVNIGNAKLADIEVDLGLRGDQYNWAIGIFFVGYVIFEVPSNIMLVKTRPSTWLPTIMIGWGTVMTLTAIVKSFEGLLVARFFLGAFEAGLFPGIVFFITMWYIRSEQNFRIGLIVSGSALAGAFSGLLSYIIVLHLDGTYGFSGWQWIFIIDGIVTILVAFIAFFLITDYPGTAMWLTEEERHLITDRLKRDAGDAYAPHFTMNYVLEAIRDWKVWNASLVYIGITIAMFSFSFFNPAIVNGMGFDEVTSQLLAAPPFLIGCIDTIVVTVLSDRLSKRGPFLFGCLIISIIGYILLIIPDLPTAGKYTGACIVGGGLFPCVPTTITWLNNNLAGNVKRATGSAIMIAFGNVGGIIAAQVYQPKDSPDYQTGHVITLCCLIVSLFSAVLFYVFLRRENRIKNDDPAKLLEGKTDTEIKDMGDLHPTFIYSL</sequence>
<evidence type="ECO:0000313" key="9">
    <source>
        <dbReference type="Proteomes" id="UP000789342"/>
    </source>
</evidence>
<keyword evidence="4 6" id="KW-1133">Transmembrane helix</keyword>
<evidence type="ECO:0000256" key="2">
    <source>
        <dbReference type="ARBA" id="ARBA00022448"/>
    </source>
</evidence>
<keyword evidence="9" id="KW-1185">Reference proteome</keyword>
<comment type="caution">
    <text evidence="8">The sequence shown here is derived from an EMBL/GenBank/DDBJ whole genome shotgun (WGS) entry which is preliminary data.</text>
</comment>
<name>A0A9N9F4C8_9GLOM</name>
<gene>
    <name evidence="8" type="ORF">AMORRO_LOCUS3625</name>
</gene>
<dbReference type="OrthoDB" id="2985014at2759"/>
<evidence type="ECO:0000256" key="6">
    <source>
        <dbReference type="SAM" id="Phobius"/>
    </source>
</evidence>
<dbReference type="AlphaFoldDB" id="A0A9N9F4C8"/>
<keyword evidence="3 6" id="KW-0812">Transmembrane</keyword>
<feature type="transmembrane region" description="Helical" evidence="6">
    <location>
        <begin position="384"/>
        <end position="404"/>
    </location>
</feature>
<feature type="transmembrane region" description="Helical" evidence="6">
    <location>
        <begin position="296"/>
        <end position="316"/>
    </location>
</feature>
<feature type="transmembrane region" description="Helical" evidence="6">
    <location>
        <begin position="348"/>
        <end position="372"/>
    </location>
</feature>
<dbReference type="GO" id="GO:0022857">
    <property type="term" value="F:transmembrane transporter activity"/>
    <property type="evidence" value="ECO:0007669"/>
    <property type="project" value="InterPro"/>
</dbReference>
<dbReference type="InterPro" id="IPR020846">
    <property type="entry name" value="MFS_dom"/>
</dbReference>
<evidence type="ECO:0000313" key="8">
    <source>
        <dbReference type="EMBL" id="CAG8508887.1"/>
    </source>
</evidence>
<dbReference type="FunFam" id="1.20.1250.20:FF:000034">
    <property type="entry name" value="MFS general substrate transporter"/>
    <property type="match status" value="1"/>
</dbReference>
<evidence type="ECO:0000256" key="3">
    <source>
        <dbReference type="ARBA" id="ARBA00022692"/>
    </source>
</evidence>
<feature type="transmembrane region" description="Helical" evidence="6">
    <location>
        <begin position="155"/>
        <end position="177"/>
    </location>
</feature>
<dbReference type="Gene3D" id="1.20.1250.20">
    <property type="entry name" value="MFS general substrate transporter like domains"/>
    <property type="match status" value="2"/>
</dbReference>
<reference evidence="8" key="1">
    <citation type="submission" date="2021-06" db="EMBL/GenBank/DDBJ databases">
        <authorList>
            <person name="Kallberg Y."/>
            <person name="Tangrot J."/>
            <person name="Rosling A."/>
        </authorList>
    </citation>
    <scope>NUCLEOTIDE SEQUENCE</scope>
    <source>
        <strain evidence="8">CL551</strain>
    </source>
</reference>
<dbReference type="GO" id="GO:0016020">
    <property type="term" value="C:membrane"/>
    <property type="evidence" value="ECO:0007669"/>
    <property type="project" value="UniProtKB-SubCell"/>
</dbReference>
<protein>
    <submittedName>
        <fullName evidence="8">1375_t:CDS:1</fullName>
    </submittedName>
</protein>
<dbReference type="CDD" id="cd17327">
    <property type="entry name" value="MFS_FEN2_like"/>
    <property type="match status" value="1"/>
</dbReference>
<dbReference type="Proteomes" id="UP000789342">
    <property type="component" value="Unassembled WGS sequence"/>
</dbReference>
<organism evidence="8 9">
    <name type="scientific">Acaulospora morrowiae</name>
    <dbReference type="NCBI Taxonomy" id="94023"/>
    <lineage>
        <taxon>Eukaryota</taxon>
        <taxon>Fungi</taxon>
        <taxon>Fungi incertae sedis</taxon>
        <taxon>Mucoromycota</taxon>
        <taxon>Glomeromycotina</taxon>
        <taxon>Glomeromycetes</taxon>
        <taxon>Diversisporales</taxon>
        <taxon>Acaulosporaceae</taxon>
        <taxon>Acaulospora</taxon>
    </lineage>
</organism>
<dbReference type="SUPFAM" id="SSF103473">
    <property type="entry name" value="MFS general substrate transporter"/>
    <property type="match status" value="1"/>
</dbReference>
<keyword evidence="2" id="KW-0813">Transport</keyword>
<feature type="transmembrane region" description="Helical" evidence="6">
    <location>
        <begin position="416"/>
        <end position="437"/>
    </location>
</feature>
<feature type="transmembrane region" description="Helical" evidence="6">
    <location>
        <begin position="323"/>
        <end position="342"/>
    </location>
</feature>
<proteinExistence type="predicted"/>
<dbReference type="Pfam" id="PF07690">
    <property type="entry name" value="MFS_1"/>
    <property type="match status" value="1"/>
</dbReference>
<dbReference type="EMBL" id="CAJVPV010001813">
    <property type="protein sequence ID" value="CAG8508887.1"/>
    <property type="molecule type" value="Genomic_DNA"/>
</dbReference>
<feature type="transmembrane region" description="Helical" evidence="6">
    <location>
        <begin position="29"/>
        <end position="47"/>
    </location>
</feature>
<evidence type="ECO:0000256" key="5">
    <source>
        <dbReference type="ARBA" id="ARBA00023136"/>
    </source>
</evidence>
<dbReference type="PROSITE" id="PS50850">
    <property type="entry name" value="MFS"/>
    <property type="match status" value="1"/>
</dbReference>
<feature type="transmembrane region" description="Helical" evidence="6">
    <location>
        <begin position="96"/>
        <end position="114"/>
    </location>
</feature>
<dbReference type="FunFam" id="1.20.1250.20:FF:000068">
    <property type="entry name" value="MFS general substrate transporter"/>
    <property type="match status" value="1"/>
</dbReference>
<feature type="transmembrane region" description="Helical" evidence="6">
    <location>
        <begin position="189"/>
        <end position="211"/>
    </location>
</feature>
<feature type="transmembrane region" description="Helical" evidence="6">
    <location>
        <begin position="120"/>
        <end position="143"/>
    </location>
</feature>
<dbReference type="PANTHER" id="PTHR43791:SF19">
    <property type="entry name" value="TRANSPORTER, PUTATIVE (AFU_ORTHOLOGUE AFUA_1G01812)-RELATED"/>
    <property type="match status" value="1"/>
</dbReference>
<feature type="transmembrane region" description="Helical" evidence="6">
    <location>
        <begin position="67"/>
        <end position="89"/>
    </location>
</feature>
<feature type="transmembrane region" description="Helical" evidence="6">
    <location>
        <begin position="264"/>
        <end position="284"/>
    </location>
</feature>